<dbReference type="RefSeq" id="WP_169417219.1">
    <property type="nucleotide sequence ID" value="NZ_JABBFX010000001.1"/>
</dbReference>
<evidence type="ECO:0008006" key="4">
    <source>
        <dbReference type="Google" id="ProtNLM"/>
    </source>
</evidence>
<feature type="compositionally biased region" description="Low complexity" evidence="1">
    <location>
        <begin position="213"/>
        <end position="227"/>
    </location>
</feature>
<dbReference type="Proteomes" id="UP000541185">
    <property type="component" value="Unassembled WGS sequence"/>
</dbReference>
<dbReference type="EMBL" id="JABBFX010000001">
    <property type="protein sequence ID" value="NML42977.1"/>
    <property type="molecule type" value="Genomic_DNA"/>
</dbReference>
<dbReference type="Gene3D" id="3.30.1150.10">
    <property type="match status" value="1"/>
</dbReference>
<name>A0A848GXU5_9BURK</name>
<protein>
    <recommendedName>
        <fullName evidence="4">TonB C-terminal domain-containing protein</fullName>
    </recommendedName>
</protein>
<accession>A0A848GXU5</accession>
<evidence type="ECO:0000313" key="2">
    <source>
        <dbReference type="EMBL" id="NML42977.1"/>
    </source>
</evidence>
<organism evidence="2 3">
    <name type="scientific">Ramlibacter agri</name>
    <dbReference type="NCBI Taxonomy" id="2728837"/>
    <lineage>
        <taxon>Bacteria</taxon>
        <taxon>Pseudomonadati</taxon>
        <taxon>Pseudomonadota</taxon>
        <taxon>Betaproteobacteria</taxon>
        <taxon>Burkholderiales</taxon>
        <taxon>Comamonadaceae</taxon>
        <taxon>Ramlibacter</taxon>
    </lineage>
</organism>
<dbReference type="SUPFAM" id="SSF74653">
    <property type="entry name" value="TolA/TonB C-terminal domain"/>
    <property type="match status" value="1"/>
</dbReference>
<feature type="region of interest" description="Disordered" evidence="1">
    <location>
        <begin position="213"/>
        <end position="238"/>
    </location>
</feature>
<keyword evidence="3" id="KW-1185">Reference proteome</keyword>
<dbReference type="AlphaFoldDB" id="A0A848GXU5"/>
<sequence length="238" mass="24508">MERRQGLWVASGLALLAHGVLLTQVQGGPAGPRGGPVQDFQVRWIAAPPLAAEAGPAEPAPAAMRPVAAPLAEPVPAIVAPAPAPLLQREARSAPPPPPAPAAREEGDALVPGEAPYLPRKLLTVAPVAPMDLDVPFPANVAGVVDLQVDVALFIDETGLVRRVQLESPDVPPEFVRAISETFVGARFKPGEVDRKPVRSRVKLQLEFHAPGRGAPAAGTLGTPAGLHSPGTANGPSS</sequence>
<reference evidence="2 3" key="1">
    <citation type="submission" date="2020-04" db="EMBL/GenBank/DDBJ databases">
        <title>Ramlibacter sp. G-1-2-2 isolated from soil.</title>
        <authorList>
            <person name="Dahal R.H."/>
        </authorList>
    </citation>
    <scope>NUCLEOTIDE SEQUENCE [LARGE SCALE GENOMIC DNA]</scope>
    <source>
        <strain evidence="2 3">G-1-2-2</strain>
    </source>
</reference>
<evidence type="ECO:0000313" key="3">
    <source>
        <dbReference type="Proteomes" id="UP000541185"/>
    </source>
</evidence>
<gene>
    <name evidence="2" type="ORF">HHL11_04385</name>
</gene>
<proteinExistence type="predicted"/>
<comment type="caution">
    <text evidence="2">The sequence shown here is derived from an EMBL/GenBank/DDBJ whole genome shotgun (WGS) entry which is preliminary data.</text>
</comment>
<evidence type="ECO:0000256" key="1">
    <source>
        <dbReference type="SAM" id="MobiDB-lite"/>
    </source>
</evidence>